<feature type="signal peptide" evidence="1">
    <location>
        <begin position="1"/>
        <end position="32"/>
    </location>
</feature>
<gene>
    <name evidence="2" type="ORF">E2562_033683</name>
</gene>
<dbReference type="Proteomes" id="UP000479710">
    <property type="component" value="Unassembled WGS sequence"/>
</dbReference>
<dbReference type="AlphaFoldDB" id="A0A6G1DTV6"/>
<reference evidence="2 3" key="1">
    <citation type="submission" date="2019-11" db="EMBL/GenBank/DDBJ databases">
        <title>Whole genome sequence of Oryza granulata.</title>
        <authorList>
            <person name="Li W."/>
        </authorList>
    </citation>
    <scope>NUCLEOTIDE SEQUENCE [LARGE SCALE GENOMIC DNA]</scope>
    <source>
        <strain evidence="3">cv. Menghai</strain>
        <tissue evidence="2">Leaf</tissue>
    </source>
</reference>
<sequence length="110" mass="10675">MARRSGEGGGAALAILLVASTLVAVLSRPAAALSDEGPSLNATGGGGKLSFDYHAVSCPHLVTIVRSCFRSNNGRYGGSIVDVTAAAADEGSAGAIDNTVDVAAGATASA</sequence>
<keyword evidence="1" id="KW-0732">Signal</keyword>
<evidence type="ECO:0000313" key="2">
    <source>
        <dbReference type="EMBL" id="KAF0915093.1"/>
    </source>
</evidence>
<organism evidence="2 3">
    <name type="scientific">Oryza meyeriana var. granulata</name>
    <dbReference type="NCBI Taxonomy" id="110450"/>
    <lineage>
        <taxon>Eukaryota</taxon>
        <taxon>Viridiplantae</taxon>
        <taxon>Streptophyta</taxon>
        <taxon>Embryophyta</taxon>
        <taxon>Tracheophyta</taxon>
        <taxon>Spermatophyta</taxon>
        <taxon>Magnoliopsida</taxon>
        <taxon>Liliopsida</taxon>
        <taxon>Poales</taxon>
        <taxon>Poaceae</taxon>
        <taxon>BOP clade</taxon>
        <taxon>Oryzoideae</taxon>
        <taxon>Oryzeae</taxon>
        <taxon>Oryzinae</taxon>
        <taxon>Oryza</taxon>
        <taxon>Oryza meyeriana</taxon>
    </lineage>
</organism>
<proteinExistence type="predicted"/>
<keyword evidence="3" id="KW-1185">Reference proteome</keyword>
<comment type="caution">
    <text evidence="2">The sequence shown here is derived from an EMBL/GenBank/DDBJ whole genome shotgun (WGS) entry which is preliminary data.</text>
</comment>
<feature type="chain" id="PRO_5026030034" evidence="1">
    <location>
        <begin position="33"/>
        <end position="110"/>
    </location>
</feature>
<name>A0A6G1DTV6_9ORYZ</name>
<dbReference type="EMBL" id="SPHZ02000006">
    <property type="protein sequence ID" value="KAF0915093.1"/>
    <property type="molecule type" value="Genomic_DNA"/>
</dbReference>
<accession>A0A6G1DTV6</accession>
<evidence type="ECO:0000313" key="3">
    <source>
        <dbReference type="Proteomes" id="UP000479710"/>
    </source>
</evidence>
<evidence type="ECO:0000256" key="1">
    <source>
        <dbReference type="SAM" id="SignalP"/>
    </source>
</evidence>
<protein>
    <submittedName>
        <fullName evidence="2">Uncharacterized protein</fullName>
    </submittedName>
</protein>